<dbReference type="OrthoDB" id="6158985at2"/>
<organism evidence="2 3">
    <name type="scientific">Gilliamella apis</name>
    <dbReference type="NCBI Taxonomy" id="1970738"/>
    <lineage>
        <taxon>Bacteria</taxon>
        <taxon>Pseudomonadati</taxon>
        <taxon>Pseudomonadota</taxon>
        <taxon>Gammaproteobacteria</taxon>
        <taxon>Orbales</taxon>
        <taxon>Orbaceae</taxon>
        <taxon>Gilliamella</taxon>
    </lineage>
</organism>
<keyword evidence="1" id="KW-0472">Membrane</keyword>
<evidence type="ECO:0000313" key="3">
    <source>
        <dbReference type="Proteomes" id="UP000247673"/>
    </source>
</evidence>
<protein>
    <submittedName>
        <fullName evidence="2">Uncharacterized protein</fullName>
    </submittedName>
</protein>
<dbReference type="Proteomes" id="UP000247673">
    <property type="component" value="Unassembled WGS sequence"/>
</dbReference>
<sequence>MALRIELEGDKPGVAKFLAQKWSGSADIDILIQRNQDGYYLSGLNQWGPEKNWHTVTSMSVENEQLSGLVDEWLVDSLLSQENSVRFLAEIRDKQNQSYIDRGVVNIAETVFPSSALNTQLSISDETKQNTFESDKVASNLVESDDSQPVEPETEEQTIGMENEVIVEPEMESEIEVTPTPTITQQEVSASQPTKAKSKLGLIIIIFVILLTLAGIGFAVWYFLFSQDKNPLTSLTQSNSQCNIANATTDDLSFIQQCLQSKPDAGAVIDVINQAKQANKCNIAQRLYANQSLLNAKVALLYAKEYDVKFYQDNQCFKADKETAIYWYETSLNNDPNNELAKERLAELQK</sequence>
<gene>
    <name evidence="2" type="ORF">DKK78_01155</name>
</gene>
<keyword evidence="1" id="KW-0812">Transmembrane</keyword>
<feature type="transmembrane region" description="Helical" evidence="1">
    <location>
        <begin position="200"/>
        <end position="224"/>
    </location>
</feature>
<dbReference type="EMBL" id="QGLO01000003">
    <property type="protein sequence ID" value="PXY92714.1"/>
    <property type="molecule type" value="Genomic_DNA"/>
</dbReference>
<keyword evidence="1" id="KW-1133">Transmembrane helix</keyword>
<evidence type="ECO:0000256" key="1">
    <source>
        <dbReference type="SAM" id="Phobius"/>
    </source>
</evidence>
<proteinExistence type="predicted"/>
<dbReference type="RefSeq" id="WP_110447007.1">
    <property type="nucleotide sequence ID" value="NZ_CP132381.1"/>
</dbReference>
<comment type="caution">
    <text evidence="2">The sequence shown here is derived from an EMBL/GenBank/DDBJ whole genome shotgun (WGS) entry which is preliminary data.</text>
</comment>
<dbReference type="AlphaFoldDB" id="A0A2V4DQ02"/>
<evidence type="ECO:0000313" key="2">
    <source>
        <dbReference type="EMBL" id="PXY92714.1"/>
    </source>
</evidence>
<reference evidence="2 3" key="1">
    <citation type="submission" date="2018-05" db="EMBL/GenBank/DDBJ databases">
        <title>Reference genomes for bee gut microbiota database.</title>
        <authorList>
            <person name="Ellegaard K.M."/>
        </authorList>
    </citation>
    <scope>NUCLEOTIDE SEQUENCE [LARGE SCALE GENOMIC DNA]</scope>
    <source>
        <strain evidence="2 3">ESL0172</strain>
    </source>
</reference>
<accession>A0A2V4DQ02</accession>
<name>A0A2V4DQ02_9GAMM</name>
<keyword evidence="3" id="KW-1185">Reference proteome</keyword>